<dbReference type="InterPro" id="IPR014327">
    <property type="entry name" value="RNA_pol_sigma70_bacteroid"/>
</dbReference>
<accession>G0J6L3</accession>
<keyword evidence="4" id="KW-0804">Transcription</keyword>
<dbReference type="Pfam" id="PF08281">
    <property type="entry name" value="Sigma70_r4_2"/>
    <property type="match status" value="1"/>
</dbReference>
<name>G0J6L3_CYCMS</name>
<dbReference type="STRING" id="880070.Cycma_4843"/>
<dbReference type="AlphaFoldDB" id="G0J6L3"/>
<dbReference type="InterPro" id="IPR039425">
    <property type="entry name" value="RNA_pol_sigma-70-like"/>
</dbReference>
<dbReference type="PANTHER" id="PTHR43133">
    <property type="entry name" value="RNA POLYMERASE ECF-TYPE SIGMA FACTO"/>
    <property type="match status" value="1"/>
</dbReference>
<feature type="domain" description="RNA polymerase sigma-70 region 2" evidence="5">
    <location>
        <begin position="28"/>
        <end position="94"/>
    </location>
</feature>
<dbReference type="SUPFAM" id="SSF88659">
    <property type="entry name" value="Sigma3 and sigma4 domains of RNA polymerase sigma factors"/>
    <property type="match status" value="1"/>
</dbReference>
<proteinExistence type="inferred from homology"/>
<dbReference type="InterPro" id="IPR007627">
    <property type="entry name" value="RNA_pol_sigma70_r2"/>
</dbReference>
<evidence type="ECO:0000313" key="7">
    <source>
        <dbReference type="EMBL" id="AEL28528.1"/>
    </source>
</evidence>
<evidence type="ECO:0000259" key="6">
    <source>
        <dbReference type="Pfam" id="PF08281"/>
    </source>
</evidence>
<dbReference type="Pfam" id="PF04542">
    <property type="entry name" value="Sigma70_r2"/>
    <property type="match status" value="1"/>
</dbReference>
<dbReference type="NCBIfam" id="TIGR02937">
    <property type="entry name" value="sigma70-ECF"/>
    <property type="match status" value="1"/>
</dbReference>
<dbReference type="eggNOG" id="COG1595">
    <property type="taxonomic scope" value="Bacteria"/>
</dbReference>
<dbReference type="EMBL" id="CP002955">
    <property type="protein sequence ID" value="AEL28528.1"/>
    <property type="molecule type" value="Genomic_DNA"/>
</dbReference>
<dbReference type="InterPro" id="IPR013324">
    <property type="entry name" value="RNA_pol_sigma_r3/r4-like"/>
</dbReference>
<evidence type="ECO:0000256" key="3">
    <source>
        <dbReference type="ARBA" id="ARBA00023082"/>
    </source>
</evidence>
<dbReference type="Gene3D" id="1.10.10.10">
    <property type="entry name" value="Winged helix-like DNA-binding domain superfamily/Winged helix DNA-binding domain"/>
    <property type="match status" value="1"/>
</dbReference>
<evidence type="ECO:0000256" key="1">
    <source>
        <dbReference type="ARBA" id="ARBA00010641"/>
    </source>
</evidence>
<dbReference type="InterPro" id="IPR013325">
    <property type="entry name" value="RNA_pol_sigma_r2"/>
</dbReference>
<dbReference type="InterPro" id="IPR014284">
    <property type="entry name" value="RNA_pol_sigma-70_dom"/>
</dbReference>
<dbReference type="RefSeq" id="WP_014022808.1">
    <property type="nucleotide sequence ID" value="NC_015914.1"/>
</dbReference>
<dbReference type="SUPFAM" id="SSF88946">
    <property type="entry name" value="Sigma2 domain of RNA polymerase sigma factors"/>
    <property type="match status" value="1"/>
</dbReference>
<dbReference type="Gene3D" id="1.10.1740.10">
    <property type="match status" value="1"/>
</dbReference>
<dbReference type="HOGENOM" id="CLU_047691_4_0_10"/>
<dbReference type="NCBIfam" id="TIGR02985">
    <property type="entry name" value="Sig70_bacteroi1"/>
    <property type="match status" value="1"/>
</dbReference>
<dbReference type="GO" id="GO:0016987">
    <property type="term" value="F:sigma factor activity"/>
    <property type="evidence" value="ECO:0007669"/>
    <property type="project" value="UniProtKB-KW"/>
</dbReference>
<dbReference type="Proteomes" id="UP000001635">
    <property type="component" value="Chromosome"/>
</dbReference>
<dbReference type="InterPro" id="IPR036388">
    <property type="entry name" value="WH-like_DNA-bd_sf"/>
</dbReference>
<dbReference type="GO" id="GO:0006352">
    <property type="term" value="P:DNA-templated transcription initiation"/>
    <property type="evidence" value="ECO:0007669"/>
    <property type="project" value="InterPro"/>
</dbReference>
<organism evidence="7 8">
    <name type="scientific">Cyclobacterium marinum (strain ATCC 25205 / DSM 745 / LMG 13164 / NCIMB 1802)</name>
    <name type="common">Flectobacillus marinus</name>
    <dbReference type="NCBI Taxonomy" id="880070"/>
    <lineage>
        <taxon>Bacteria</taxon>
        <taxon>Pseudomonadati</taxon>
        <taxon>Bacteroidota</taxon>
        <taxon>Cytophagia</taxon>
        <taxon>Cytophagales</taxon>
        <taxon>Cyclobacteriaceae</taxon>
        <taxon>Cyclobacterium</taxon>
    </lineage>
</organism>
<dbReference type="PANTHER" id="PTHR43133:SF46">
    <property type="entry name" value="RNA POLYMERASE SIGMA-70 FACTOR ECF SUBFAMILY"/>
    <property type="match status" value="1"/>
</dbReference>
<keyword evidence="3" id="KW-0731">Sigma factor</keyword>
<keyword evidence="2" id="KW-0805">Transcription regulation</keyword>
<evidence type="ECO:0000256" key="4">
    <source>
        <dbReference type="ARBA" id="ARBA00023163"/>
    </source>
</evidence>
<dbReference type="OrthoDB" id="1524077at2"/>
<protein>
    <submittedName>
        <fullName evidence="7">RNA polymerase, sigma-24 subunit, ECF subfamily</fullName>
    </submittedName>
</protein>
<evidence type="ECO:0000313" key="8">
    <source>
        <dbReference type="Proteomes" id="UP000001635"/>
    </source>
</evidence>
<keyword evidence="8" id="KW-1185">Reference proteome</keyword>
<comment type="similarity">
    <text evidence="1">Belongs to the sigma-70 factor family. ECF subfamily.</text>
</comment>
<dbReference type="GO" id="GO:0003677">
    <property type="term" value="F:DNA binding"/>
    <property type="evidence" value="ECO:0007669"/>
    <property type="project" value="InterPro"/>
</dbReference>
<feature type="domain" description="RNA polymerase sigma factor 70 region 4 type 2" evidence="6">
    <location>
        <begin position="123"/>
        <end position="174"/>
    </location>
</feature>
<dbReference type="KEGG" id="cmr:Cycma_4843"/>
<sequence length="188" mass="22418">MTKITFYNDRELLRLIMEHQNHGAFEVLYQRHFDSIYRYVFKVMQDRETAEDVAQNIFISLWKKPPTLTYTSLLPYLFGAARNQISKEIRKNKWNREQLDYIENSIGICSTDEYLEEKDTRSLLENAVEKLPKKCRNVFELSRFGYLSNKQIAKKLGISVFTVENHIKKALYHLRQSLELVVILIFSW</sequence>
<dbReference type="InterPro" id="IPR013249">
    <property type="entry name" value="RNA_pol_sigma70_r4_t2"/>
</dbReference>
<reference evidence="8" key="1">
    <citation type="submission" date="2011-07" db="EMBL/GenBank/DDBJ databases">
        <title>The complete genome of Cyclobacterium marinum DSM 745.</title>
        <authorList>
            <person name="Lucas S."/>
            <person name="Han J."/>
            <person name="Lapidus A."/>
            <person name="Bruce D."/>
            <person name="Goodwin L."/>
            <person name="Pitluck S."/>
            <person name="Peters L."/>
            <person name="Kyrpides N."/>
            <person name="Mavromatis K."/>
            <person name="Ivanova N."/>
            <person name="Ovchinnikova G."/>
            <person name="Chertkov O."/>
            <person name="Detter J.C."/>
            <person name="Tapia R."/>
            <person name="Han C."/>
            <person name="Land M."/>
            <person name="Hauser L."/>
            <person name="Markowitz V."/>
            <person name="Cheng J.-F."/>
            <person name="Hugenholtz P."/>
            <person name="Woyke T."/>
            <person name="Wu D."/>
            <person name="Tindall B."/>
            <person name="Schuetze A."/>
            <person name="Brambilla E."/>
            <person name="Klenk H.-P."/>
            <person name="Eisen J.A."/>
        </authorList>
    </citation>
    <scope>NUCLEOTIDE SEQUENCE [LARGE SCALE GENOMIC DNA]</scope>
    <source>
        <strain evidence="8">ATCC 25205 / DSM 745 / LMG 13164 / NCIMB 1802</strain>
    </source>
</reference>
<evidence type="ECO:0000256" key="2">
    <source>
        <dbReference type="ARBA" id="ARBA00023015"/>
    </source>
</evidence>
<gene>
    <name evidence="7" type="ordered locus">Cycma_4843</name>
</gene>
<evidence type="ECO:0000259" key="5">
    <source>
        <dbReference type="Pfam" id="PF04542"/>
    </source>
</evidence>